<keyword evidence="1" id="KW-0732">Signal</keyword>
<reference evidence="2" key="1">
    <citation type="submission" date="2024-06" db="EMBL/GenBank/DDBJ databases">
        <authorList>
            <person name="Liu X."/>
            <person name="Lenzi L."/>
            <person name="Haldenby T S."/>
            <person name="Uol C."/>
        </authorList>
    </citation>
    <scope>NUCLEOTIDE SEQUENCE</scope>
</reference>
<protein>
    <submittedName>
        <fullName evidence="2">Uncharacterized protein</fullName>
    </submittedName>
</protein>
<dbReference type="EMBL" id="CAXLJL010000811">
    <property type="protein sequence ID" value="CAL5140891.1"/>
    <property type="molecule type" value="Genomic_DNA"/>
</dbReference>
<proteinExistence type="predicted"/>
<sequence length="87" mass="9945">MTGHLKALIWVVFSLGLLLNLICAEGTEAEMGSMDYPKRAYHFFRLRKRDNCVSLSPRTLEALRDPTVLCPEDRNLLFGRGKPEAFF</sequence>
<dbReference type="AlphaFoldDB" id="A0AAV2TUX6"/>
<evidence type="ECO:0000313" key="2">
    <source>
        <dbReference type="EMBL" id="CAL5140891.1"/>
    </source>
</evidence>
<accession>A0AAV2TUX6</accession>
<feature type="chain" id="PRO_5043898388" evidence="1">
    <location>
        <begin position="30"/>
        <end position="87"/>
    </location>
</feature>
<evidence type="ECO:0000313" key="3">
    <source>
        <dbReference type="Proteomes" id="UP001497525"/>
    </source>
</evidence>
<comment type="caution">
    <text evidence="2">The sequence shown here is derived from an EMBL/GenBank/DDBJ whole genome shotgun (WGS) entry which is preliminary data.</text>
</comment>
<gene>
    <name evidence="2" type="ORF">CDAUBV1_LOCUS16189</name>
</gene>
<dbReference type="Proteomes" id="UP001497525">
    <property type="component" value="Unassembled WGS sequence"/>
</dbReference>
<evidence type="ECO:0000256" key="1">
    <source>
        <dbReference type="SAM" id="SignalP"/>
    </source>
</evidence>
<organism evidence="2 3">
    <name type="scientific">Calicophoron daubneyi</name>
    <name type="common">Rumen fluke</name>
    <name type="synonym">Paramphistomum daubneyi</name>
    <dbReference type="NCBI Taxonomy" id="300641"/>
    <lineage>
        <taxon>Eukaryota</taxon>
        <taxon>Metazoa</taxon>
        <taxon>Spiralia</taxon>
        <taxon>Lophotrochozoa</taxon>
        <taxon>Platyhelminthes</taxon>
        <taxon>Trematoda</taxon>
        <taxon>Digenea</taxon>
        <taxon>Plagiorchiida</taxon>
        <taxon>Pronocephalata</taxon>
        <taxon>Paramphistomoidea</taxon>
        <taxon>Paramphistomidae</taxon>
        <taxon>Calicophoron</taxon>
    </lineage>
</organism>
<feature type="signal peptide" evidence="1">
    <location>
        <begin position="1"/>
        <end position="29"/>
    </location>
</feature>
<name>A0AAV2TUX6_CALDB</name>